<dbReference type="Gene3D" id="3.40.50.2300">
    <property type="match status" value="2"/>
</dbReference>
<dbReference type="EMBL" id="SLWL01000004">
    <property type="protein sequence ID" value="TCO14078.1"/>
    <property type="molecule type" value="Genomic_DNA"/>
</dbReference>
<feature type="signal peptide" evidence="3">
    <location>
        <begin position="1"/>
        <end position="20"/>
    </location>
</feature>
<dbReference type="OrthoDB" id="9147078at2"/>
<reference evidence="5 6" key="1">
    <citation type="submission" date="2019-03" db="EMBL/GenBank/DDBJ databases">
        <title>Genomic Encyclopedia of Type Strains, Phase IV (KMG-IV): sequencing the most valuable type-strain genomes for metagenomic binning, comparative biology and taxonomic classification.</title>
        <authorList>
            <person name="Goeker M."/>
        </authorList>
    </citation>
    <scope>NUCLEOTIDE SEQUENCE [LARGE SCALE GENOMIC DNA]</scope>
    <source>
        <strain evidence="5 6">DSM 22958</strain>
    </source>
</reference>
<dbReference type="PANTHER" id="PTHR47235:SF1">
    <property type="entry name" value="BLR6548 PROTEIN"/>
    <property type="match status" value="1"/>
</dbReference>
<evidence type="ECO:0000256" key="1">
    <source>
        <dbReference type="ARBA" id="ARBA00010062"/>
    </source>
</evidence>
<proteinExistence type="inferred from homology"/>
<dbReference type="SUPFAM" id="SSF53822">
    <property type="entry name" value="Periplasmic binding protein-like I"/>
    <property type="match status" value="1"/>
</dbReference>
<dbReference type="CDD" id="cd06343">
    <property type="entry name" value="PBP1_ABC_ligand_binding-like"/>
    <property type="match status" value="1"/>
</dbReference>
<feature type="domain" description="Leucine-binding protein" evidence="4">
    <location>
        <begin position="33"/>
        <end position="357"/>
    </location>
</feature>
<dbReference type="InterPro" id="IPR028082">
    <property type="entry name" value="Peripla_BP_I"/>
</dbReference>
<feature type="chain" id="PRO_5020915881" evidence="3">
    <location>
        <begin position="21"/>
        <end position="400"/>
    </location>
</feature>
<evidence type="ECO:0000256" key="3">
    <source>
        <dbReference type="SAM" id="SignalP"/>
    </source>
</evidence>
<evidence type="ECO:0000259" key="4">
    <source>
        <dbReference type="Pfam" id="PF13458"/>
    </source>
</evidence>
<keyword evidence="6" id="KW-1185">Reference proteome</keyword>
<evidence type="ECO:0000313" key="6">
    <source>
        <dbReference type="Proteomes" id="UP000294881"/>
    </source>
</evidence>
<dbReference type="AlphaFoldDB" id="A0A4V2RXI3"/>
<protein>
    <submittedName>
        <fullName evidence="5">ABC-type branched-subunit amino acid transport system substrate-binding protein</fullName>
    </submittedName>
</protein>
<comment type="caution">
    <text evidence="5">The sequence shown here is derived from an EMBL/GenBank/DDBJ whole genome shotgun (WGS) entry which is preliminary data.</text>
</comment>
<dbReference type="RefSeq" id="WP_132004753.1">
    <property type="nucleotide sequence ID" value="NZ_JBHUNN010000002.1"/>
</dbReference>
<organism evidence="5 6">
    <name type="scientific">Camelimonas lactis</name>
    <dbReference type="NCBI Taxonomy" id="659006"/>
    <lineage>
        <taxon>Bacteria</taxon>
        <taxon>Pseudomonadati</taxon>
        <taxon>Pseudomonadota</taxon>
        <taxon>Alphaproteobacteria</taxon>
        <taxon>Hyphomicrobiales</taxon>
        <taxon>Chelatococcaceae</taxon>
        <taxon>Camelimonas</taxon>
    </lineage>
</organism>
<name>A0A4V2RXI3_9HYPH</name>
<comment type="similarity">
    <text evidence="1">Belongs to the leucine-binding protein family.</text>
</comment>
<dbReference type="PANTHER" id="PTHR47235">
    <property type="entry name" value="BLR6548 PROTEIN"/>
    <property type="match status" value="1"/>
</dbReference>
<accession>A0A4V2RXI3</accession>
<dbReference type="Proteomes" id="UP000294881">
    <property type="component" value="Unassembled WGS sequence"/>
</dbReference>
<keyword evidence="2 3" id="KW-0732">Signal</keyword>
<evidence type="ECO:0000256" key="2">
    <source>
        <dbReference type="ARBA" id="ARBA00022729"/>
    </source>
</evidence>
<sequence>MKQLCIAVAAIAVALGAAQASEKKYGPGVTDTEIRIGNVVPYSGPASAYGVRGSAIVDYFKKINEKGGINGRKVNIISLDDAYSPPKAVEQTRKLVENENVLAVYGSVGTPSNSAVHKYLNSKKVPQLFVATGASKWNDPKHYPWTTAMLPLYDMEAKIYANYVLKNKPDGKVAIIYQNDDFGKDYVRGFREGLGDKAKSMIALELPYEITSATVDAEVVRMKASGADVLFIVATPKFAAQVIKRVHELDWKPLQMVVSVSASIGGVLKPAGVKASQGVITAVALKEPDDPQWANDQDMKDYKAFMTSIGQTGMIDDSNAVQGYMAAVLLERVLRRAGDNLTRENLRDIAASMNEENVPMVLPKLTLHTSPDNYSLYNALYLQRFEGDRYNLFEGPISEK</sequence>
<dbReference type="InterPro" id="IPR028081">
    <property type="entry name" value="Leu-bd"/>
</dbReference>
<gene>
    <name evidence="5" type="ORF">EV666_10429</name>
</gene>
<dbReference type="Pfam" id="PF13458">
    <property type="entry name" value="Peripla_BP_6"/>
    <property type="match status" value="1"/>
</dbReference>
<evidence type="ECO:0000313" key="5">
    <source>
        <dbReference type="EMBL" id="TCO14078.1"/>
    </source>
</evidence>